<keyword evidence="9 11" id="KW-0413">Isomerase</keyword>
<reference evidence="14 15" key="1">
    <citation type="submission" date="2020-08" db="EMBL/GenBank/DDBJ databases">
        <title>Genomic Encyclopedia of Type Strains, Phase IV (KMG-IV): sequencing the most valuable type-strain genomes for metagenomic binning, comparative biology and taxonomic classification.</title>
        <authorList>
            <person name="Goeker M."/>
        </authorList>
    </citation>
    <scope>NUCLEOTIDE SEQUENCE [LARGE SCALE GENOMIC DNA]</scope>
    <source>
        <strain evidence="14 15">DSM 10633</strain>
    </source>
</reference>
<keyword evidence="7 11" id="KW-0472">Membrane</keyword>
<dbReference type="InterPro" id="IPR046357">
    <property type="entry name" value="PPIase_dom_sf"/>
</dbReference>
<dbReference type="AlphaFoldDB" id="A0A840Q3P1"/>
<keyword evidence="6 11" id="KW-0697">Rotamase</keyword>
<accession>A0A840Q3P1</accession>
<sequence>MKKTFLAIALATSVFTLSACNSGNEVVVSTKYGDITKDEFYDEIKQLAGSMLLEQVVIEHVLENNYEVKDEEVEERFNQYKEQFGDSFKDVLQSQGLTEEQFKSNIRFTLLQEKAEKDIEVTDEEIEKYYNQGKYELHARHILVDDEATAKEVLEKLNKGEDFVELAKEYSKDTANAEQGGDLGWFTVGTMVTEFNDAAYALEVNEISEPVKTDFGYHIIQLLDKREVENYGTLEEKKDEIRQELINMKGGFAAKLTELVKEAKIEIKDKDLKDAFSQILLTEEDSKEKE</sequence>
<proteinExistence type="inferred from homology"/>
<dbReference type="InterPro" id="IPR000297">
    <property type="entry name" value="PPIase_PpiC"/>
</dbReference>
<evidence type="ECO:0000259" key="13">
    <source>
        <dbReference type="PROSITE" id="PS50198"/>
    </source>
</evidence>
<evidence type="ECO:0000313" key="15">
    <source>
        <dbReference type="Proteomes" id="UP000557217"/>
    </source>
</evidence>
<evidence type="ECO:0000256" key="3">
    <source>
        <dbReference type="ARBA" id="ARBA00006071"/>
    </source>
</evidence>
<comment type="similarity">
    <text evidence="3 11">Belongs to the PrsA family.</text>
</comment>
<dbReference type="EC" id="5.2.1.8" evidence="11"/>
<feature type="domain" description="PpiC" evidence="13">
    <location>
        <begin position="134"/>
        <end position="224"/>
    </location>
</feature>
<dbReference type="HAMAP" id="MF_01145">
    <property type="entry name" value="Foldase_PrsA"/>
    <property type="match status" value="1"/>
</dbReference>
<comment type="catalytic activity">
    <reaction evidence="1 11">
        <text>[protein]-peptidylproline (omega=180) = [protein]-peptidylproline (omega=0)</text>
        <dbReference type="Rhea" id="RHEA:16237"/>
        <dbReference type="Rhea" id="RHEA-COMP:10747"/>
        <dbReference type="Rhea" id="RHEA-COMP:10748"/>
        <dbReference type="ChEBI" id="CHEBI:83833"/>
        <dbReference type="ChEBI" id="CHEBI:83834"/>
        <dbReference type="EC" id="5.2.1.8"/>
    </reaction>
</comment>
<dbReference type="GO" id="GO:0005886">
    <property type="term" value="C:plasma membrane"/>
    <property type="evidence" value="ECO:0007669"/>
    <property type="project" value="UniProtKB-SubCell"/>
</dbReference>
<comment type="caution">
    <text evidence="14">The sequence shown here is derived from an EMBL/GenBank/DDBJ whole genome shotgun (WGS) entry which is preliminary data.</text>
</comment>
<keyword evidence="5 11" id="KW-0732">Signal</keyword>
<organism evidence="14 15">
    <name type="scientific">Ureibacillus thermosphaericus</name>
    <dbReference type="NCBI Taxonomy" id="51173"/>
    <lineage>
        <taxon>Bacteria</taxon>
        <taxon>Bacillati</taxon>
        <taxon>Bacillota</taxon>
        <taxon>Bacilli</taxon>
        <taxon>Bacillales</taxon>
        <taxon>Caryophanaceae</taxon>
        <taxon>Ureibacillus</taxon>
    </lineage>
</organism>
<name>A0A840Q3P1_URETH</name>
<evidence type="ECO:0000256" key="6">
    <source>
        <dbReference type="ARBA" id="ARBA00023110"/>
    </source>
</evidence>
<dbReference type="RefSeq" id="WP_016838152.1">
    <property type="nucleotide sequence ID" value="NZ_JAAXPW010000027.1"/>
</dbReference>
<dbReference type="SUPFAM" id="SSF54534">
    <property type="entry name" value="FKBP-like"/>
    <property type="match status" value="1"/>
</dbReference>
<evidence type="ECO:0000256" key="10">
    <source>
        <dbReference type="ARBA" id="ARBA00023288"/>
    </source>
</evidence>
<evidence type="ECO:0000256" key="11">
    <source>
        <dbReference type="HAMAP-Rule" id="MF_01145"/>
    </source>
</evidence>
<dbReference type="Gene3D" id="1.10.4030.10">
    <property type="entry name" value="Porin chaperone SurA, peptide-binding domain"/>
    <property type="match status" value="1"/>
</dbReference>
<comment type="subcellular location">
    <subcellularLocation>
        <location evidence="2 11">Cell membrane</location>
        <topology evidence="2 11">Lipid-anchor</topology>
    </subcellularLocation>
</comment>
<dbReference type="Gene3D" id="3.10.50.40">
    <property type="match status" value="1"/>
</dbReference>
<evidence type="ECO:0000256" key="5">
    <source>
        <dbReference type="ARBA" id="ARBA00022729"/>
    </source>
</evidence>
<dbReference type="SUPFAM" id="SSF109998">
    <property type="entry name" value="Triger factor/SurA peptide-binding domain-like"/>
    <property type="match status" value="1"/>
</dbReference>
<protein>
    <recommendedName>
        <fullName evidence="11">Foldase protein PrsA</fullName>
        <ecNumber evidence="11">5.2.1.8</ecNumber>
    </recommendedName>
</protein>
<dbReference type="InterPro" id="IPR023059">
    <property type="entry name" value="Foldase_PrsA"/>
</dbReference>
<keyword evidence="4 11" id="KW-1003">Cell membrane</keyword>
<gene>
    <name evidence="11" type="primary">prsA</name>
    <name evidence="14" type="ORF">HNR36_002028</name>
</gene>
<dbReference type="PANTHER" id="PTHR47245:SF1">
    <property type="entry name" value="FOLDASE PROTEIN PRSA"/>
    <property type="match status" value="1"/>
</dbReference>
<feature type="signal peptide" evidence="12">
    <location>
        <begin position="1"/>
        <end position="19"/>
    </location>
</feature>
<evidence type="ECO:0000256" key="9">
    <source>
        <dbReference type="ARBA" id="ARBA00023235"/>
    </source>
</evidence>
<dbReference type="GO" id="GO:0003755">
    <property type="term" value="F:peptidyl-prolyl cis-trans isomerase activity"/>
    <property type="evidence" value="ECO:0007669"/>
    <property type="project" value="UniProtKB-UniRule"/>
</dbReference>
<dbReference type="PROSITE" id="PS51257">
    <property type="entry name" value="PROKAR_LIPOPROTEIN"/>
    <property type="match status" value="1"/>
</dbReference>
<keyword evidence="10 11" id="KW-0449">Lipoprotein</keyword>
<dbReference type="Pfam" id="PF13616">
    <property type="entry name" value="Rotamase_3"/>
    <property type="match status" value="1"/>
</dbReference>
<dbReference type="PROSITE" id="PS50198">
    <property type="entry name" value="PPIC_PPIASE_2"/>
    <property type="match status" value="1"/>
</dbReference>
<feature type="chain" id="PRO_5039401338" description="Foldase protein PrsA" evidence="12">
    <location>
        <begin position="20"/>
        <end position="290"/>
    </location>
</feature>
<dbReference type="Proteomes" id="UP000557217">
    <property type="component" value="Unassembled WGS sequence"/>
</dbReference>
<evidence type="ECO:0000313" key="14">
    <source>
        <dbReference type="EMBL" id="MBB5149636.1"/>
    </source>
</evidence>
<dbReference type="InterPro" id="IPR027304">
    <property type="entry name" value="Trigger_fact/SurA_dom_sf"/>
</dbReference>
<keyword evidence="15" id="KW-1185">Reference proteome</keyword>
<keyword evidence="8 11" id="KW-0564">Palmitate</keyword>
<evidence type="ECO:0000256" key="4">
    <source>
        <dbReference type="ARBA" id="ARBA00022475"/>
    </source>
</evidence>
<evidence type="ECO:0000256" key="1">
    <source>
        <dbReference type="ARBA" id="ARBA00000971"/>
    </source>
</evidence>
<dbReference type="GO" id="GO:0006457">
    <property type="term" value="P:protein folding"/>
    <property type="evidence" value="ECO:0007669"/>
    <property type="project" value="UniProtKB-UniRule"/>
</dbReference>
<evidence type="ECO:0000256" key="2">
    <source>
        <dbReference type="ARBA" id="ARBA00004193"/>
    </source>
</evidence>
<evidence type="ECO:0000256" key="12">
    <source>
        <dbReference type="SAM" id="SignalP"/>
    </source>
</evidence>
<evidence type="ECO:0000256" key="7">
    <source>
        <dbReference type="ARBA" id="ARBA00023136"/>
    </source>
</evidence>
<comment type="function">
    <text evidence="11">Plays a major role in protein secretion by helping the post-translocational extracellular folding of several secreted proteins.</text>
</comment>
<dbReference type="InterPro" id="IPR050245">
    <property type="entry name" value="PrsA_foldase"/>
</dbReference>
<dbReference type="PANTHER" id="PTHR47245">
    <property type="entry name" value="PEPTIDYLPROLYL ISOMERASE"/>
    <property type="match status" value="1"/>
</dbReference>
<dbReference type="EMBL" id="JACHGZ010000025">
    <property type="protein sequence ID" value="MBB5149636.1"/>
    <property type="molecule type" value="Genomic_DNA"/>
</dbReference>
<evidence type="ECO:0000256" key="8">
    <source>
        <dbReference type="ARBA" id="ARBA00023139"/>
    </source>
</evidence>